<dbReference type="InterPro" id="IPR008769">
    <property type="entry name" value="PhaF_PhaI"/>
</dbReference>
<proteinExistence type="predicted"/>
<protein>
    <submittedName>
        <fullName evidence="2">Phasin family protein</fullName>
    </submittedName>
</protein>
<dbReference type="PANTHER" id="PTHR38664:SF1">
    <property type="entry name" value="SLR0058 PROTEIN"/>
    <property type="match status" value="1"/>
</dbReference>
<dbReference type="NCBIfam" id="NF047773">
    <property type="entry name" value="phas_rel_Lepto"/>
    <property type="match status" value="1"/>
</dbReference>
<dbReference type="Proteomes" id="UP000608071">
    <property type="component" value="Unassembled WGS sequence"/>
</dbReference>
<dbReference type="Pfam" id="PF05597">
    <property type="entry name" value="Phasin"/>
    <property type="match status" value="1"/>
</dbReference>
<dbReference type="PANTHER" id="PTHR38664">
    <property type="entry name" value="SLR0058 PROTEIN"/>
    <property type="match status" value="1"/>
</dbReference>
<evidence type="ECO:0000313" key="2">
    <source>
        <dbReference type="EMBL" id="MBD7969044.1"/>
    </source>
</evidence>
<accession>A0ABR8T163</accession>
<dbReference type="EMBL" id="JACSQL010000005">
    <property type="protein sequence ID" value="MBD7969044.1"/>
    <property type="molecule type" value="Genomic_DNA"/>
</dbReference>
<comment type="caution">
    <text evidence="2">The sequence shown here is derived from an EMBL/GenBank/DDBJ whole genome shotgun (WGS) entry which is preliminary data.</text>
</comment>
<evidence type="ECO:0000256" key="1">
    <source>
        <dbReference type="SAM" id="MobiDB-lite"/>
    </source>
</evidence>
<dbReference type="RefSeq" id="WP_191800661.1">
    <property type="nucleotide sequence ID" value="NZ_JACSQL010000005.1"/>
</dbReference>
<gene>
    <name evidence="2" type="ORF">H9647_13285</name>
</gene>
<reference evidence="2 3" key="1">
    <citation type="submission" date="2020-08" db="EMBL/GenBank/DDBJ databases">
        <title>A Genomic Blueprint of the Chicken Gut Microbiome.</title>
        <authorList>
            <person name="Gilroy R."/>
            <person name="Ravi A."/>
            <person name="Getino M."/>
            <person name="Pursley I."/>
            <person name="Horton D.L."/>
            <person name="Alikhan N.-F."/>
            <person name="Baker D."/>
            <person name="Gharbi K."/>
            <person name="Hall N."/>
            <person name="Watson M."/>
            <person name="Adriaenssens E.M."/>
            <person name="Foster-Nyarko E."/>
            <person name="Jarju S."/>
            <person name="Secka A."/>
            <person name="Antonio M."/>
            <person name="Oren A."/>
            <person name="Chaudhuri R."/>
            <person name="La Ragione R.M."/>
            <person name="Hildebrand F."/>
            <person name="Pallen M.J."/>
        </authorList>
    </citation>
    <scope>NUCLEOTIDE SEQUENCE [LARGE SCALE GENOMIC DNA]</scope>
    <source>
        <strain evidence="2 3">Sa2BVA9</strain>
    </source>
</reference>
<feature type="region of interest" description="Disordered" evidence="1">
    <location>
        <begin position="96"/>
        <end position="129"/>
    </location>
</feature>
<organism evidence="2 3">
    <name type="scientific">Paenibacillus gallinarum</name>
    <dbReference type="NCBI Taxonomy" id="2762232"/>
    <lineage>
        <taxon>Bacteria</taxon>
        <taxon>Bacillati</taxon>
        <taxon>Bacillota</taxon>
        <taxon>Bacilli</taxon>
        <taxon>Bacillales</taxon>
        <taxon>Paenibacillaceae</taxon>
        <taxon>Paenibacillus</taxon>
    </lineage>
</organism>
<sequence>MSDLFKKAVSLGLGLTLVSKEKVESVVGDLVKRGELAPSESKALVDKLMERGNEEQTGFKKMIEGQVEKVLIDLGVPTKTDVNRLNMRIEELEQKLSALETSQPAKHPETPILTSTPEIEQPPKGNEIE</sequence>
<name>A0ABR8T163_9BACL</name>
<evidence type="ECO:0000313" key="3">
    <source>
        <dbReference type="Proteomes" id="UP000608071"/>
    </source>
</evidence>
<keyword evidence="3" id="KW-1185">Reference proteome</keyword>